<evidence type="ECO:0000256" key="8">
    <source>
        <dbReference type="ARBA" id="ARBA00038435"/>
    </source>
</evidence>
<feature type="transmembrane region" description="Helical" evidence="9">
    <location>
        <begin position="287"/>
        <end position="308"/>
    </location>
</feature>
<feature type="transmembrane region" description="Helical" evidence="9">
    <location>
        <begin position="126"/>
        <end position="152"/>
    </location>
</feature>
<feature type="transmembrane region" description="Helical" evidence="9">
    <location>
        <begin position="377"/>
        <end position="396"/>
    </location>
</feature>
<gene>
    <name evidence="11" type="ordered locus">Shel_01870</name>
</gene>
<evidence type="ECO:0000256" key="7">
    <source>
        <dbReference type="ARBA" id="ARBA00023136"/>
    </source>
</evidence>
<keyword evidence="5 9" id="KW-0812">Transmembrane</keyword>
<dbReference type="PANTHER" id="PTHR33451">
    <property type="entry name" value="MALATE-2H(+)/NA(+)-LACTATE ANTIPORTER"/>
    <property type="match status" value="1"/>
</dbReference>
<dbReference type="HOGENOM" id="CLU_043525_0_0_11"/>
<name>C7N1G6_SLAHD</name>
<keyword evidence="2" id="KW-0813">Transport</keyword>
<accession>C7N1G6</accession>
<dbReference type="GO" id="GO:0015297">
    <property type="term" value="F:antiporter activity"/>
    <property type="evidence" value="ECO:0007669"/>
    <property type="project" value="UniProtKB-KW"/>
</dbReference>
<protein>
    <submittedName>
        <fullName evidence="11">Na+/H+ antiporter</fullName>
    </submittedName>
</protein>
<feature type="transmembrane region" description="Helical" evidence="9">
    <location>
        <begin position="12"/>
        <end position="35"/>
    </location>
</feature>
<dbReference type="RefSeq" id="WP_012797369.1">
    <property type="nucleotide sequence ID" value="NC_013165.1"/>
</dbReference>
<feature type="transmembrane region" description="Helical" evidence="9">
    <location>
        <begin position="83"/>
        <end position="106"/>
    </location>
</feature>
<evidence type="ECO:0000256" key="9">
    <source>
        <dbReference type="SAM" id="Phobius"/>
    </source>
</evidence>
<dbReference type="AlphaFoldDB" id="C7N1G6"/>
<keyword evidence="4" id="KW-1003">Cell membrane</keyword>
<reference evidence="11 12" key="1">
    <citation type="journal article" date="2009" name="Stand. Genomic Sci.">
        <title>Complete genome sequence of Slackia heliotrinireducens type strain (RHS 1).</title>
        <authorList>
            <person name="Pukall R."/>
            <person name="Lapidus A."/>
            <person name="Nolan M."/>
            <person name="Copeland A."/>
            <person name="Glavina Del Rio T."/>
            <person name="Lucas S."/>
            <person name="Chen F."/>
            <person name="Tice H."/>
            <person name="Cheng J.F."/>
            <person name="Chertkov O."/>
            <person name="Bruce D."/>
            <person name="Goodwin L."/>
            <person name="Kuske C."/>
            <person name="Brettin T."/>
            <person name="Detter J.C."/>
            <person name="Han C."/>
            <person name="Pitluck S."/>
            <person name="Pati A."/>
            <person name="Mavrommatis K."/>
            <person name="Ivanova N."/>
            <person name="Ovchinnikova G."/>
            <person name="Chen A."/>
            <person name="Palaniappan K."/>
            <person name="Schneider S."/>
            <person name="Rohde M."/>
            <person name="Chain P."/>
            <person name="D'haeseleer P."/>
            <person name="Goker M."/>
            <person name="Bristow J."/>
            <person name="Eisen J.A."/>
            <person name="Markowitz V."/>
            <person name="Kyrpides N.C."/>
            <person name="Klenk H.P."/>
            <person name="Hugenholtz P."/>
        </authorList>
    </citation>
    <scope>NUCLEOTIDE SEQUENCE [LARGE SCALE GENOMIC DNA]</scope>
    <source>
        <strain evidence="12">ATCC 29202 / DSM 20476 / NCTC 11029 / RHS 1</strain>
    </source>
</reference>
<dbReference type="EMBL" id="CP001684">
    <property type="protein sequence ID" value="ACV21258.1"/>
    <property type="molecule type" value="Genomic_DNA"/>
</dbReference>
<evidence type="ECO:0000256" key="5">
    <source>
        <dbReference type="ARBA" id="ARBA00022692"/>
    </source>
</evidence>
<evidence type="ECO:0000313" key="11">
    <source>
        <dbReference type="EMBL" id="ACV21258.1"/>
    </source>
</evidence>
<keyword evidence="7 9" id="KW-0472">Membrane</keyword>
<comment type="similarity">
    <text evidence="8">Belongs to the NhaC Na(+)/H(+) (TC 2.A.35) antiporter family.</text>
</comment>
<keyword evidence="12" id="KW-1185">Reference proteome</keyword>
<dbReference type="InterPro" id="IPR018461">
    <property type="entry name" value="Na/H_Antiport_NhaC-like_C"/>
</dbReference>
<sequence>MPEEQSGAVKSNGLALIPFAVFIVIYLGAGIILQAQGVEMAFYQFPSVVAALIAVVAAFAMFYKAGIMDNFSTFAKGAGNEDVMCMLMIFLLAGAFSAVAGAMGGIESTVNMGVTFIPARFITAGVFVIAAFLSVATGTSMGTVGALVPIAVGLADKAGLSMPLILAACLTGAMFGDNLSMISDTTIASTRTQAVELKDKFKTNFWIALPAAIITIVLLVVFGAPETATAVDAGEFSAIKVLPYVLVLVLALLGMNVFLVLLIGILAAGVIGMGYGDITALDFAGNIWTGFQGMIEVFLLSMFCGGIAELTKRYGGLQWLVEKVSVFCKGKKSAQVGIATMTGLTDMATANNTVAIIVTGSLSRDISTKFGIDPRRTASLIDIASCVMQGFIPYGAQMLTVMALSEGAASPLAIMGCNWYLMLLTVFAILSIVVPKYSDFVCKGEWDWENHKPMSDKA</sequence>
<dbReference type="InterPro" id="IPR052180">
    <property type="entry name" value="NhaC_Na-H+_Antiporter"/>
</dbReference>
<dbReference type="Proteomes" id="UP000002026">
    <property type="component" value="Chromosome"/>
</dbReference>
<keyword evidence="6 9" id="KW-1133">Transmembrane helix</keyword>
<feature type="transmembrane region" description="Helical" evidence="9">
    <location>
        <begin position="408"/>
        <end position="434"/>
    </location>
</feature>
<evidence type="ECO:0000259" key="10">
    <source>
        <dbReference type="Pfam" id="PF03553"/>
    </source>
</evidence>
<dbReference type="PANTHER" id="PTHR33451:SF4">
    <property type="entry name" value="NA+_H+ ANTIPORTER"/>
    <property type="match status" value="1"/>
</dbReference>
<proteinExistence type="inferred from homology"/>
<evidence type="ECO:0000313" key="12">
    <source>
        <dbReference type="Proteomes" id="UP000002026"/>
    </source>
</evidence>
<evidence type="ECO:0000256" key="3">
    <source>
        <dbReference type="ARBA" id="ARBA00022449"/>
    </source>
</evidence>
<feature type="domain" description="Na+/H+ antiporter NhaC-like C-terminal" evidence="10">
    <location>
        <begin position="248"/>
        <end position="401"/>
    </location>
</feature>
<feature type="domain" description="Na+/H+ antiporter NhaC-like C-terminal" evidence="10">
    <location>
        <begin position="20"/>
        <end position="223"/>
    </location>
</feature>
<evidence type="ECO:0000256" key="2">
    <source>
        <dbReference type="ARBA" id="ARBA00022448"/>
    </source>
</evidence>
<feature type="transmembrane region" description="Helical" evidence="9">
    <location>
        <begin position="41"/>
        <end position="63"/>
    </location>
</feature>
<feature type="transmembrane region" description="Helical" evidence="9">
    <location>
        <begin position="164"/>
        <end position="183"/>
    </location>
</feature>
<organism evidence="11 12">
    <name type="scientific">Slackia heliotrinireducens (strain ATCC 29202 / DSM 20476 / NCTC 11029 / RHS 1)</name>
    <name type="common">Peptococcus heliotrinreducens</name>
    <dbReference type="NCBI Taxonomy" id="471855"/>
    <lineage>
        <taxon>Bacteria</taxon>
        <taxon>Bacillati</taxon>
        <taxon>Actinomycetota</taxon>
        <taxon>Coriobacteriia</taxon>
        <taxon>Eggerthellales</taxon>
        <taxon>Eggerthellaceae</taxon>
        <taxon>Slackia</taxon>
    </lineage>
</organism>
<evidence type="ECO:0000256" key="1">
    <source>
        <dbReference type="ARBA" id="ARBA00004651"/>
    </source>
</evidence>
<dbReference type="GO" id="GO:0005886">
    <property type="term" value="C:plasma membrane"/>
    <property type="evidence" value="ECO:0007669"/>
    <property type="project" value="UniProtKB-SubCell"/>
</dbReference>
<keyword evidence="3" id="KW-0050">Antiport</keyword>
<evidence type="ECO:0000256" key="4">
    <source>
        <dbReference type="ARBA" id="ARBA00022475"/>
    </source>
</evidence>
<dbReference type="eggNOG" id="COG1757">
    <property type="taxonomic scope" value="Bacteria"/>
</dbReference>
<feature type="transmembrane region" description="Helical" evidence="9">
    <location>
        <begin position="203"/>
        <end position="224"/>
    </location>
</feature>
<dbReference type="KEGG" id="shi:Shel_01870"/>
<comment type="subcellular location">
    <subcellularLocation>
        <location evidence="1">Cell membrane</location>
        <topology evidence="1">Multi-pass membrane protein</topology>
    </subcellularLocation>
</comment>
<evidence type="ECO:0000256" key="6">
    <source>
        <dbReference type="ARBA" id="ARBA00022989"/>
    </source>
</evidence>
<dbReference type="STRING" id="471855.Shel_01870"/>
<feature type="transmembrane region" description="Helical" evidence="9">
    <location>
        <begin position="245"/>
        <end position="275"/>
    </location>
</feature>
<dbReference type="Pfam" id="PF03553">
    <property type="entry name" value="Na_H_antiporter"/>
    <property type="match status" value="2"/>
</dbReference>